<dbReference type="InterPro" id="IPR029058">
    <property type="entry name" value="AB_hydrolase_fold"/>
</dbReference>
<dbReference type="PRINTS" id="PR00793">
    <property type="entry name" value="PROAMNOPTASE"/>
</dbReference>
<dbReference type="GO" id="GO:0006508">
    <property type="term" value="P:proteolysis"/>
    <property type="evidence" value="ECO:0007669"/>
    <property type="project" value="InterPro"/>
</dbReference>
<organism evidence="4 5">
    <name type="scientific">Dictyobacter arantiisoli</name>
    <dbReference type="NCBI Taxonomy" id="2014874"/>
    <lineage>
        <taxon>Bacteria</taxon>
        <taxon>Bacillati</taxon>
        <taxon>Chloroflexota</taxon>
        <taxon>Ktedonobacteria</taxon>
        <taxon>Ktedonobacterales</taxon>
        <taxon>Dictyobacteraceae</taxon>
        <taxon>Dictyobacter</taxon>
    </lineage>
</organism>
<evidence type="ECO:0000313" key="4">
    <source>
        <dbReference type="EMBL" id="GCF10370.1"/>
    </source>
</evidence>
<dbReference type="PANTHER" id="PTHR43433:SF5">
    <property type="entry name" value="AB HYDROLASE-1 DOMAIN-CONTAINING PROTEIN"/>
    <property type="match status" value="1"/>
</dbReference>
<evidence type="ECO:0000256" key="1">
    <source>
        <dbReference type="ARBA" id="ARBA00010088"/>
    </source>
</evidence>
<dbReference type="PANTHER" id="PTHR43433">
    <property type="entry name" value="HYDROLASE, ALPHA/BETA FOLD FAMILY PROTEIN"/>
    <property type="match status" value="1"/>
</dbReference>
<comment type="caution">
    <text evidence="4">The sequence shown here is derived from an EMBL/GenBank/DDBJ whole genome shotgun (WGS) entry which is preliminary data.</text>
</comment>
<dbReference type="Pfam" id="PF00561">
    <property type="entry name" value="Abhydrolase_1"/>
    <property type="match status" value="1"/>
</dbReference>
<evidence type="ECO:0000256" key="2">
    <source>
        <dbReference type="ARBA" id="ARBA00022801"/>
    </source>
</evidence>
<accession>A0A5A5TFL8</accession>
<dbReference type="SUPFAM" id="SSF53474">
    <property type="entry name" value="alpha/beta-Hydrolases"/>
    <property type="match status" value="1"/>
</dbReference>
<dbReference type="GO" id="GO:0004177">
    <property type="term" value="F:aminopeptidase activity"/>
    <property type="evidence" value="ECO:0007669"/>
    <property type="project" value="UniProtKB-EC"/>
</dbReference>
<dbReference type="Proteomes" id="UP000322530">
    <property type="component" value="Unassembled WGS sequence"/>
</dbReference>
<feature type="domain" description="AB hydrolase-1" evidence="3">
    <location>
        <begin position="22"/>
        <end position="264"/>
    </location>
</feature>
<sequence>MDLSINGTRLYCKMVGSPLHFPLIMLHGGPGFDHTMLHPWLDALSENFLLVYIDQRGQGRSQPVDPTTLTLDLFADDINHIAHALGFEHFALFGHSYGAMIALAHAAHYGTATHYILSSGSASGSKSTADILQNLETFEPESVRQTLLSSSNAIYDMQTQEDARRIRQVELPFHFYQTNTDAYQQFCHNDQTIYALDVLKYFDTVESIIEYEDQLHHVNKPTLIMTGEYDRISTPRAARELYTGIAGSELVIIPNAGHMAYVEQPIQYREALLHFLGSLRQNIQ</sequence>
<dbReference type="InterPro" id="IPR050471">
    <property type="entry name" value="AB_hydrolase"/>
</dbReference>
<reference evidence="4 5" key="1">
    <citation type="submission" date="2019-01" db="EMBL/GenBank/DDBJ databases">
        <title>Draft genome sequence of Dictyobacter sp. Uno17.</title>
        <authorList>
            <person name="Wang C.M."/>
            <person name="Zheng Y."/>
            <person name="Sakai Y."/>
            <person name="Abe K."/>
            <person name="Yokota A."/>
            <person name="Yabe S."/>
        </authorList>
    </citation>
    <scope>NUCLEOTIDE SEQUENCE [LARGE SCALE GENOMIC DNA]</scope>
    <source>
        <strain evidence="4 5">Uno17</strain>
    </source>
</reference>
<dbReference type="RefSeq" id="WP_149403256.1">
    <property type="nucleotide sequence ID" value="NZ_BIXY01000068.1"/>
</dbReference>
<keyword evidence="5" id="KW-1185">Reference proteome</keyword>
<dbReference type="EMBL" id="BIXY01000068">
    <property type="protein sequence ID" value="GCF10370.1"/>
    <property type="molecule type" value="Genomic_DNA"/>
</dbReference>
<name>A0A5A5TFL8_9CHLR</name>
<protein>
    <submittedName>
        <fullName evidence="4">Amino acid amidase</fullName>
    </submittedName>
</protein>
<dbReference type="OrthoDB" id="9775557at2"/>
<evidence type="ECO:0000259" key="3">
    <source>
        <dbReference type="Pfam" id="PF00561"/>
    </source>
</evidence>
<dbReference type="Gene3D" id="3.40.50.1820">
    <property type="entry name" value="alpha/beta hydrolase"/>
    <property type="match status" value="1"/>
</dbReference>
<gene>
    <name evidence="4" type="ORF">KDI_39340</name>
</gene>
<evidence type="ECO:0000313" key="5">
    <source>
        <dbReference type="Proteomes" id="UP000322530"/>
    </source>
</evidence>
<dbReference type="InterPro" id="IPR000073">
    <property type="entry name" value="AB_hydrolase_1"/>
</dbReference>
<proteinExistence type="inferred from homology"/>
<dbReference type="InterPro" id="IPR002410">
    <property type="entry name" value="Peptidase_S33"/>
</dbReference>
<keyword evidence="2" id="KW-0378">Hydrolase</keyword>
<dbReference type="AlphaFoldDB" id="A0A5A5TFL8"/>
<comment type="similarity">
    <text evidence="1">Belongs to the peptidase S33 family.</text>
</comment>